<keyword evidence="1" id="KW-0732">Signal</keyword>
<organism evidence="2 3">
    <name type="scientific">Clostridioides difficile NAP08</name>
    <dbReference type="NCBI Taxonomy" id="525259"/>
    <lineage>
        <taxon>Bacteria</taxon>
        <taxon>Bacillati</taxon>
        <taxon>Bacillota</taxon>
        <taxon>Clostridia</taxon>
        <taxon>Peptostreptococcales</taxon>
        <taxon>Peptostreptococcaceae</taxon>
        <taxon>Clostridioides</taxon>
    </lineage>
</organism>
<feature type="signal peptide" evidence="1">
    <location>
        <begin position="1"/>
        <end position="28"/>
    </location>
</feature>
<evidence type="ECO:0000313" key="2">
    <source>
        <dbReference type="EMBL" id="EFH07417.1"/>
    </source>
</evidence>
<feature type="chain" id="PRO_5003075475" evidence="1">
    <location>
        <begin position="29"/>
        <end position="143"/>
    </location>
</feature>
<gene>
    <name evidence="2" type="ORF">HMPREF0220_1729</name>
</gene>
<sequence length="143" mass="16607">MIIEVKRKKHTLLCLLLAAAFVSGCAQKHKEGEPDVISSMKMNQDEILTVVANRNQIEDKEDFAKFLVKKCKDNSFQSVKFSTDYGYATSLNLRVYLWEDEIEGQEPVMMVEYKPVEWGMDYDIVHDPEKFQMYVDGELMENP</sequence>
<name>D5Q497_CLODI</name>
<proteinExistence type="predicted"/>
<reference evidence="2 3" key="1">
    <citation type="submission" date="2010-05" db="EMBL/GenBank/DDBJ databases">
        <authorList>
            <person name="Qin X."/>
            <person name="Bachman B."/>
            <person name="Battles P."/>
            <person name="Bell A."/>
            <person name="Bess C."/>
            <person name="Bickham C."/>
            <person name="Chaboub L."/>
            <person name="Chen D."/>
            <person name="Coyle M."/>
            <person name="Deiros D.R."/>
            <person name="Dinh H."/>
            <person name="Forbes L."/>
            <person name="Fowler G."/>
            <person name="Francisco L."/>
            <person name="Fu Q."/>
            <person name="Gubbala S."/>
            <person name="Hale W."/>
            <person name="Han Y."/>
            <person name="Hemphill L."/>
            <person name="Highlander S.K."/>
            <person name="Hirani K."/>
            <person name="Hogues M."/>
            <person name="Jackson L."/>
            <person name="Jakkamsetti A."/>
            <person name="Javaid M."/>
            <person name="Jiang H."/>
            <person name="Korchina V."/>
            <person name="Kovar C."/>
            <person name="Lara F."/>
            <person name="Lee S."/>
            <person name="Mata R."/>
            <person name="Mathew T."/>
            <person name="Moen C."/>
            <person name="Morales K."/>
            <person name="Munidasa M."/>
            <person name="Nazareth L."/>
            <person name="Ngo R."/>
            <person name="Nguyen L."/>
            <person name="Okwuonu G."/>
            <person name="Ongeri F."/>
            <person name="Patil S."/>
            <person name="Petrosino J."/>
            <person name="Pham C."/>
            <person name="Pham P."/>
            <person name="Pu L.-L."/>
            <person name="Puazo M."/>
            <person name="Raj R."/>
            <person name="Reid J."/>
            <person name="Rouhana J."/>
            <person name="Saada N."/>
            <person name="Shang Y."/>
            <person name="Simmons D."/>
            <person name="Thornton R."/>
            <person name="Warren J."/>
            <person name="Weissenberger G."/>
            <person name="Zhang J."/>
            <person name="Zhang L."/>
            <person name="Zhou C."/>
            <person name="Zhu D."/>
            <person name="Muzny D."/>
            <person name="Worley K."/>
            <person name="Gibbs R."/>
        </authorList>
    </citation>
    <scope>NUCLEOTIDE SEQUENCE [LARGE SCALE GENOMIC DNA]</scope>
    <source>
        <strain evidence="2 3">NAP08</strain>
    </source>
</reference>
<dbReference type="PROSITE" id="PS51257">
    <property type="entry name" value="PROKAR_LIPOPROTEIN"/>
    <property type="match status" value="1"/>
</dbReference>
<protein>
    <submittedName>
        <fullName evidence="2">Uncharacterized protein</fullName>
    </submittedName>
</protein>
<dbReference type="AlphaFoldDB" id="D5Q497"/>
<comment type="caution">
    <text evidence="2">The sequence shown here is derived from an EMBL/GenBank/DDBJ whole genome shotgun (WGS) entry which is preliminary data.</text>
</comment>
<accession>D5Q497</accession>
<dbReference type="EMBL" id="ADNX01000039">
    <property type="protein sequence ID" value="EFH07417.1"/>
    <property type="molecule type" value="Genomic_DNA"/>
</dbReference>
<evidence type="ECO:0000313" key="3">
    <source>
        <dbReference type="Proteomes" id="UP000003227"/>
    </source>
</evidence>
<dbReference type="HOGENOM" id="CLU_145931_0_0_9"/>
<dbReference type="Proteomes" id="UP000003227">
    <property type="component" value="Unassembled WGS sequence"/>
</dbReference>
<evidence type="ECO:0000256" key="1">
    <source>
        <dbReference type="SAM" id="SignalP"/>
    </source>
</evidence>